<evidence type="ECO:0000256" key="4">
    <source>
        <dbReference type="ARBA" id="ARBA00023163"/>
    </source>
</evidence>
<evidence type="ECO:0000256" key="1">
    <source>
        <dbReference type="ARBA" id="ARBA00022491"/>
    </source>
</evidence>
<dbReference type="SMART" id="SM00354">
    <property type="entry name" value="HTH_LACI"/>
    <property type="match status" value="1"/>
</dbReference>
<name>A0A8I2KD80_RHILV</name>
<gene>
    <name evidence="6" type="ORF">GFL91_00910</name>
</gene>
<dbReference type="InterPro" id="IPR000843">
    <property type="entry name" value="HTH_LacI"/>
</dbReference>
<dbReference type="EMBL" id="WIEZ01000001">
    <property type="protein sequence ID" value="NKM43573.1"/>
    <property type="molecule type" value="Genomic_DNA"/>
</dbReference>
<evidence type="ECO:0000256" key="3">
    <source>
        <dbReference type="ARBA" id="ARBA00023125"/>
    </source>
</evidence>
<reference evidence="6" key="1">
    <citation type="submission" date="2019-10" db="EMBL/GenBank/DDBJ databases">
        <title>Rhizobium leguminosarum symbiovar viciae collection.</title>
        <authorList>
            <person name="Boivin S."/>
            <person name="Lepetit M."/>
        </authorList>
    </citation>
    <scope>NUCLEOTIDE SEQUENCE</scope>
    <source>
        <strain evidence="6">L143</strain>
    </source>
</reference>
<dbReference type="Pfam" id="PF13377">
    <property type="entry name" value="Peripla_BP_3"/>
    <property type="match status" value="1"/>
</dbReference>
<dbReference type="SUPFAM" id="SSF53822">
    <property type="entry name" value="Periplasmic binding protein-like I"/>
    <property type="match status" value="1"/>
</dbReference>
<sequence>MIMNQMKATMADIARLAKVSPTTAARVIHNNGYVSQENRQKVLEAVEVLGYRPNLQARSLRTQRSFSLGLVLTAARENPFYTQISHAVRTAAMDRGYSMLTVNHSYSENAEAVGVQQFLDHNVEAVILCHALNLDNIQPLTDAGIPIVQIERHDLETAHFVELDPTPGMTEALNTLAALGHRRIAFVGGSVSAETETDGPSAERERIRAFQMAAASAGLVLEDCPVILGSYDTRGASGRLPGYALAEKLLQMSRPIVSAIITGSDVLAAGVLQALHDRRIRVPEEISVIGYDDSFAQFLSPPLTSIAQPYDAIGQAVMTLVETAQAVPADAIVQQMRVGTQLVSRASIGRAGES</sequence>
<dbReference type="PANTHER" id="PTHR30146">
    <property type="entry name" value="LACI-RELATED TRANSCRIPTIONAL REPRESSOR"/>
    <property type="match status" value="1"/>
</dbReference>
<dbReference type="Gene3D" id="1.10.260.40">
    <property type="entry name" value="lambda repressor-like DNA-binding domains"/>
    <property type="match status" value="1"/>
</dbReference>
<evidence type="ECO:0000313" key="6">
    <source>
        <dbReference type="EMBL" id="NKM43573.1"/>
    </source>
</evidence>
<keyword evidence="1" id="KW-0678">Repressor</keyword>
<evidence type="ECO:0000259" key="5">
    <source>
        <dbReference type="PROSITE" id="PS50932"/>
    </source>
</evidence>
<dbReference type="CDD" id="cd06267">
    <property type="entry name" value="PBP1_LacI_sugar_binding-like"/>
    <property type="match status" value="1"/>
</dbReference>
<organism evidence="6 7">
    <name type="scientific">Rhizobium leguminosarum bv. viciae</name>
    <dbReference type="NCBI Taxonomy" id="387"/>
    <lineage>
        <taxon>Bacteria</taxon>
        <taxon>Pseudomonadati</taxon>
        <taxon>Pseudomonadota</taxon>
        <taxon>Alphaproteobacteria</taxon>
        <taxon>Hyphomicrobiales</taxon>
        <taxon>Rhizobiaceae</taxon>
        <taxon>Rhizobium/Agrobacterium group</taxon>
        <taxon>Rhizobium</taxon>
    </lineage>
</organism>
<accession>A0A8I2KD80</accession>
<dbReference type="InterPro" id="IPR028082">
    <property type="entry name" value="Peripla_BP_I"/>
</dbReference>
<dbReference type="InterPro" id="IPR046335">
    <property type="entry name" value="LacI/GalR-like_sensor"/>
</dbReference>
<dbReference type="PANTHER" id="PTHR30146:SF148">
    <property type="entry name" value="HTH-TYPE TRANSCRIPTIONAL REPRESSOR PURR-RELATED"/>
    <property type="match status" value="1"/>
</dbReference>
<keyword evidence="4" id="KW-0804">Transcription</keyword>
<comment type="caution">
    <text evidence="6">The sequence shown here is derived from an EMBL/GenBank/DDBJ whole genome shotgun (WGS) entry which is preliminary data.</text>
</comment>
<dbReference type="Gene3D" id="3.40.50.2300">
    <property type="match status" value="2"/>
</dbReference>
<evidence type="ECO:0000313" key="7">
    <source>
        <dbReference type="Proteomes" id="UP000662259"/>
    </source>
</evidence>
<dbReference type="GO" id="GO:0003700">
    <property type="term" value="F:DNA-binding transcription factor activity"/>
    <property type="evidence" value="ECO:0007669"/>
    <property type="project" value="TreeGrafter"/>
</dbReference>
<dbReference type="PROSITE" id="PS50932">
    <property type="entry name" value="HTH_LACI_2"/>
    <property type="match status" value="1"/>
</dbReference>
<dbReference type="AlphaFoldDB" id="A0A8I2KD80"/>
<dbReference type="PROSITE" id="PS00356">
    <property type="entry name" value="HTH_LACI_1"/>
    <property type="match status" value="1"/>
</dbReference>
<dbReference type="GO" id="GO:0000976">
    <property type="term" value="F:transcription cis-regulatory region binding"/>
    <property type="evidence" value="ECO:0007669"/>
    <property type="project" value="TreeGrafter"/>
</dbReference>
<evidence type="ECO:0000256" key="2">
    <source>
        <dbReference type="ARBA" id="ARBA00023015"/>
    </source>
</evidence>
<keyword evidence="2" id="KW-0805">Transcription regulation</keyword>
<keyword evidence="3 6" id="KW-0238">DNA-binding</keyword>
<dbReference type="Proteomes" id="UP000662259">
    <property type="component" value="Unassembled WGS sequence"/>
</dbReference>
<dbReference type="CDD" id="cd01392">
    <property type="entry name" value="HTH_LacI"/>
    <property type="match status" value="1"/>
</dbReference>
<protein>
    <submittedName>
        <fullName evidence="6">LacI family DNA-binding transcriptional regulator</fullName>
    </submittedName>
</protein>
<feature type="domain" description="HTH lacI-type" evidence="5">
    <location>
        <begin position="8"/>
        <end position="62"/>
    </location>
</feature>
<dbReference type="Pfam" id="PF00356">
    <property type="entry name" value="LacI"/>
    <property type="match status" value="1"/>
</dbReference>
<dbReference type="SUPFAM" id="SSF47413">
    <property type="entry name" value="lambda repressor-like DNA-binding domains"/>
    <property type="match status" value="1"/>
</dbReference>
<dbReference type="InterPro" id="IPR010982">
    <property type="entry name" value="Lambda_DNA-bd_dom_sf"/>
</dbReference>
<proteinExistence type="predicted"/>